<dbReference type="EMBL" id="WHWC01000017">
    <property type="protein sequence ID" value="KAG8366028.1"/>
    <property type="molecule type" value="Genomic_DNA"/>
</dbReference>
<comment type="caution">
    <text evidence="1">The sequence shown here is derived from an EMBL/GenBank/DDBJ whole genome shotgun (WGS) entry which is preliminary data.</text>
</comment>
<reference evidence="1" key="1">
    <citation type="submission" date="2019-10" db="EMBL/GenBank/DDBJ databases">
        <authorList>
            <person name="Zhang R."/>
            <person name="Pan Y."/>
            <person name="Wang J."/>
            <person name="Ma R."/>
            <person name="Yu S."/>
        </authorList>
    </citation>
    <scope>NUCLEOTIDE SEQUENCE</scope>
    <source>
        <strain evidence="1">LA-IB0</strain>
        <tissue evidence="1">Leaf</tissue>
    </source>
</reference>
<dbReference type="AlphaFoldDB" id="A0AAV6W5W2"/>
<keyword evidence="2" id="KW-1185">Reference proteome</keyword>
<proteinExistence type="predicted"/>
<protein>
    <submittedName>
        <fullName evidence="1">Uncharacterized protein</fullName>
    </submittedName>
</protein>
<evidence type="ECO:0000313" key="2">
    <source>
        <dbReference type="Proteomes" id="UP000826271"/>
    </source>
</evidence>
<evidence type="ECO:0000313" key="1">
    <source>
        <dbReference type="EMBL" id="KAG8366028.1"/>
    </source>
</evidence>
<gene>
    <name evidence="1" type="ORF">BUALT_Bualt17G0033500</name>
</gene>
<dbReference type="Proteomes" id="UP000826271">
    <property type="component" value="Unassembled WGS sequence"/>
</dbReference>
<sequence>MEGIKNKNFNNNHGQRHRARDAYEVYELEHMLHTVDKVLIYYNHVKPHSLEKVHGDHFDKGRKMQHYWYPMIHDTRAIYYENIDDEAEVFTELKHEKFKLSKWKSTNDY</sequence>
<organism evidence="1 2">
    <name type="scientific">Buddleja alternifolia</name>
    <dbReference type="NCBI Taxonomy" id="168488"/>
    <lineage>
        <taxon>Eukaryota</taxon>
        <taxon>Viridiplantae</taxon>
        <taxon>Streptophyta</taxon>
        <taxon>Embryophyta</taxon>
        <taxon>Tracheophyta</taxon>
        <taxon>Spermatophyta</taxon>
        <taxon>Magnoliopsida</taxon>
        <taxon>eudicotyledons</taxon>
        <taxon>Gunneridae</taxon>
        <taxon>Pentapetalae</taxon>
        <taxon>asterids</taxon>
        <taxon>lamiids</taxon>
        <taxon>Lamiales</taxon>
        <taxon>Scrophulariaceae</taxon>
        <taxon>Buddlejeae</taxon>
        <taxon>Buddleja</taxon>
    </lineage>
</organism>
<name>A0AAV6W5W2_9LAMI</name>
<accession>A0AAV6W5W2</accession>